<gene>
    <name evidence="1" type="ORF">Rhe02_64650</name>
</gene>
<dbReference type="Pfam" id="PF10946">
    <property type="entry name" value="DUF2625"/>
    <property type="match status" value="1"/>
</dbReference>
<keyword evidence="2" id="KW-1185">Reference proteome</keyword>
<comment type="caution">
    <text evidence="1">The sequence shown here is derived from an EMBL/GenBank/DDBJ whole genome shotgun (WGS) entry which is preliminary data.</text>
</comment>
<evidence type="ECO:0008006" key="3">
    <source>
        <dbReference type="Google" id="ProtNLM"/>
    </source>
</evidence>
<accession>A0A8J3VJW5</accession>
<evidence type="ECO:0000313" key="1">
    <source>
        <dbReference type="EMBL" id="GIH08398.1"/>
    </source>
</evidence>
<dbReference type="EMBL" id="BONY01000049">
    <property type="protein sequence ID" value="GIH08398.1"/>
    <property type="molecule type" value="Genomic_DNA"/>
</dbReference>
<proteinExistence type="predicted"/>
<protein>
    <recommendedName>
        <fullName evidence="3">DUF2625 family protein</fullName>
    </recommendedName>
</protein>
<organism evidence="1 2">
    <name type="scientific">Rhizocola hellebori</name>
    <dbReference type="NCBI Taxonomy" id="1392758"/>
    <lineage>
        <taxon>Bacteria</taxon>
        <taxon>Bacillati</taxon>
        <taxon>Actinomycetota</taxon>
        <taxon>Actinomycetes</taxon>
        <taxon>Micromonosporales</taxon>
        <taxon>Micromonosporaceae</taxon>
        <taxon>Rhizocola</taxon>
    </lineage>
</organism>
<dbReference type="Proteomes" id="UP000612899">
    <property type="component" value="Unassembled WGS sequence"/>
</dbReference>
<reference evidence="1" key="1">
    <citation type="submission" date="2021-01" db="EMBL/GenBank/DDBJ databases">
        <title>Whole genome shotgun sequence of Rhizocola hellebori NBRC 109834.</title>
        <authorList>
            <person name="Komaki H."/>
            <person name="Tamura T."/>
        </authorList>
    </citation>
    <scope>NUCLEOTIDE SEQUENCE</scope>
    <source>
        <strain evidence="1">NBRC 109834</strain>
    </source>
</reference>
<dbReference type="InterPro" id="IPR021239">
    <property type="entry name" value="DUF2625"/>
</dbReference>
<evidence type="ECO:0000313" key="2">
    <source>
        <dbReference type="Proteomes" id="UP000612899"/>
    </source>
</evidence>
<dbReference type="AlphaFoldDB" id="A0A8J3VJW5"/>
<sequence>MRGVTGSGWLEVGAAIAAAPYPVQTIPPDPRRAEMCLATLGVTTRSWLGAVIANTGGLLVDYRWLRVLGSGGDGLPDVLVEAGRHGLVVGYDVLGGQFAWLPAEPGKQPTIHYFGPDDLNWLDLEQGYADWLYAVLSGSLTGFYNYLRWPGWESEVLRLRLDQGIHTSPPPSSREGRDLSAVSRTPIPMAELVSLHHEMARQKSPRQ</sequence>
<name>A0A8J3VJW5_9ACTN</name>